<dbReference type="Proteomes" id="UP001472677">
    <property type="component" value="Unassembled WGS sequence"/>
</dbReference>
<organism evidence="5 6">
    <name type="scientific">Hibiscus sabdariffa</name>
    <name type="common">roselle</name>
    <dbReference type="NCBI Taxonomy" id="183260"/>
    <lineage>
        <taxon>Eukaryota</taxon>
        <taxon>Viridiplantae</taxon>
        <taxon>Streptophyta</taxon>
        <taxon>Embryophyta</taxon>
        <taxon>Tracheophyta</taxon>
        <taxon>Spermatophyta</taxon>
        <taxon>Magnoliopsida</taxon>
        <taxon>eudicotyledons</taxon>
        <taxon>Gunneridae</taxon>
        <taxon>Pentapetalae</taxon>
        <taxon>rosids</taxon>
        <taxon>malvids</taxon>
        <taxon>Malvales</taxon>
        <taxon>Malvaceae</taxon>
        <taxon>Malvoideae</taxon>
        <taxon>Hibiscus</taxon>
    </lineage>
</organism>
<comment type="caution">
    <text evidence="5">The sequence shown here is derived from an EMBL/GenBank/DDBJ whole genome shotgun (WGS) entry which is preliminary data.</text>
</comment>
<evidence type="ECO:0000313" key="6">
    <source>
        <dbReference type="Proteomes" id="UP001472677"/>
    </source>
</evidence>
<evidence type="ECO:0000256" key="3">
    <source>
        <dbReference type="ARBA" id="ARBA00022833"/>
    </source>
</evidence>
<dbReference type="InterPro" id="IPR011011">
    <property type="entry name" value="Znf_FYVE_PHD"/>
</dbReference>
<accession>A0ABR2DZH2</accession>
<reference evidence="5 6" key="1">
    <citation type="journal article" date="2024" name="G3 (Bethesda)">
        <title>Genome assembly of Hibiscus sabdariffa L. provides insights into metabolisms of medicinal natural products.</title>
        <authorList>
            <person name="Kim T."/>
        </authorList>
    </citation>
    <scope>NUCLEOTIDE SEQUENCE [LARGE SCALE GENOMIC DNA]</scope>
    <source>
        <strain evidence="5">TK-2024</strain>
        <tissue evidence="5">Old leaves</tissue>
    </source>
</reference>
<keyword evidence="2" id="KW-0863">Zinc-finger</keyword>
<evidence type="ECO:0000313" key="5">
    <source>
        <dbReference type="EMBL" id="KAK8550196.1"/>
    </source>
</evidence>
<sequence>MPLMSPPLARRTCVFAVHCQPPITLVLRQQSLVGHGSLSFVASYASLAVHCCLQLLIRREKQRAFQAEHNEENQLHDNGDGKSEDIGSSQDDDDNNDDANDNYANNEKEGGGAGNGRHITDGENSQILVCCVNDCLIAMHELCMNYKLDFDETEKFYCAYCWYKRVVARANELRRENLLAENNLLKFIHFKCDGGNKDGACNMKVASLSTTTWEKNSGDCENGLKDDTNDARKDIETTSDSENDGSDKDHWRKQSFDPNNFKILNDTLYLSIKGTFEITCALKDDQGKSRKEEPVLPNVVTLMTQEATSKVHAIESSLHRLVCGTLVVRQKHIKHAVQTAQP</sequence>
<dbReference type="SUPFAM" id="SSF57903">
    <property type="entry name" value="FYVE/PHD zinc finger"/>
    <property type="match status" value="1"/>
</dbReference>
<keyword evidence="1" id="KW-0479">Metal-binding</keyword>
<keyword evidence="6" id="KW-1185">Reference proteome</keyword>
<evidence type="ECO:0000256" key="2">
    <source>
        <dbReference type="ARBA" id="ARBA00022771"/>
    </source>
</evidence>
<keyword evidence="3" id="KW-0862">Zinc</keyword>
<gene>
    <name evidence="5" type="ORF">V6N12_038917</name>
</gene>
<protein>
    <recommendedName>
        <fullName evidence="7">Zinc finger PHD-type domain-containing protein</fullName>
    </recommendedName>
</protein>
<feature type="region of interest" description="Disordered" evidence="4">
    <location>
        <begin position="69"/>
        <end position="117"/>
    </location>
</feature>
<evidence type="ECO:0008006" key="7">
    <source>
        <dbReference type="Google" id="ProtNLM"/>
    </source>
</evidence>
<evidence type="ECO:0000256" key="1">
    <source>
        <dbReference type="ARBA" id="ARBA00022723"/>
    </source>
</evidence>
<dbReference type="EMBL" id="JBBPBM010000020">
    <property type="protein sequence ID" value="KAK8550196.1"/>
    <property type="molecule type" value="Genomic_DNA"/>
</dbReference>
<dbReference type="PANTHER" id="PTHR47863:SF5">
    <property type="entry name" value="HOMEODOMAIN-LIKE PROTEIN WITH RING_FYVE_PHD-TYPE ZINC FINGER DOMAIN-CONTAINING PROTEIN-RELATED"/>
    <property type="match status" value="1"/>
</dbReference>
<proteinExistence type="predicted"/>
<dbReference type="PANTHER" id="PTHR47863">
    <property type="entry name" value="RING/FYVE/PHD ZINC FINGER SUPERFAMILY PROTEIN"/>
    <property type="match status" value="1"/>
</dbReference>
<feature type="compositionally biased region" description="Acidic residues" evidence="4">
    <location>
        <begin position="90"/>
        <end position="100"/>
    </location>
</feature>
<feature type="compositionally biased region" description="Basic and acidic residues" evidence="4">
    <location>
        <begin position="69"/>
        <end position="85"/>
    </location>
</feature>
<name>A0ABR2DZH2_9ROSI</name>
<evidence type="ECO:0000256" key="4">
    <source>
        <dbReference type="SAM" id="MobiDB-lite"/>
    </source>
</evidence>